<proteinExistence type="predicted"/>
<sequence length="75" mass="7947">TPTVNLAGLGPKMVGTGRENEEQGTIGLRPTTREGPSAGQGEGRYFIIRFPPFCVHSLSPMIASVRLLLFGSGSM</sequence>
<dbReference type="AlphaFoldDB" id="A0A9N9NQP0"/>
<dbReference type="EMBL" id="CAJVPQ010017773">
    <property type="protein sequence ID" value="CAG8749331.1"/>
    <property type="molecule type" value="Genomic_DNA"/>
</dbReference>
<keyword evidence="3" id="KW-1185">Reference proteome</keyword>
<reference evidence="2" key="1">
    <citation type="submission" date="2021-06" db="EMBL/GenBank/DDBJ databases">
        <authorList>
            <person name="Kallberg Y."/>
            <person name="Tangrot J."/>
            <person name="Rosling A."/>
        </authorList>
    </citation>
    <scope>NUCLEOTIDE SEQUENCE</scope>
    <source>
        <strain evidence="2">UK204</strain>
    </source>
</reference>
<feature type="non-terminal residue" evidence="2">
    <location>
        <position position="1"/>
    </location>
</feature>
<accession>A0A9N9NQP0</accession>
<evidence type="ECO:0000256" key="1">
    <source>
        <dbReference type="SAM" id="MobiDB-lite"/>
    </source>
</evidence>
<evidence type="ECO:0000313" key="3">
    <source>
        <dbReference type="Proteomes" id="UP000789570"/>
    </source>
</evidence>
<name>A0A9N9NQP0_9GLOM</name>
<dbReference type="Proteomes" id="UP000789570">
    <property type="component" value="Unassembled WGS sequence"/>
</dbReference>
<organism evidence="2 3">
    <name type="scientific">Funneliformis caledonium</name>
    <dbReference type="NCBI Taxonomy" id="1117310"/>
    <lineage>
        <taxon>Eukaryota</taxon>
        <taxon>Fungi</taxon>
        <taxon>Fungi incertae sedis</taxon>
        <taxon>Mucoromycota</taxon>
        <taxon>Glomeromycotina</taxon>
        <taxon>Glomeromycetes</taxon>
        <taxon>Glomerales</taxon>
        <taxon>Glomeraceae</taxon>
        <taxon>Funneliformis</taxon>
    </lineage>
</organism>
<protein>
    <submittedName>
        <fullName evidence="2">4633_t:CDS:1</fullName>
    </submittedName>
</protein>
<comment type="caution">
    <text evidence="2">The sequence shown here is derived from an EMBL/GenBank/DDBJ whole genome shotgun (WGS) entry which is preliminary data.</text>
</comment>
<evidence type="ECO:0000313" key="2">
    <source>
        <dbReference type="EMBL" id="CAG8749331.1"/>
    </source>
</evidence>
<feature type="region of interest" description="Disordered" evidence="1">
    <location>
        <begin position="1"/>
        <end position="41"/>
    </location>
</feature>
<gene>
    <name evidence="2" type="ORF">FCALED_LOCUS16197</name>
</gene>